<proteinExistence type="predicted"/>
<organism evidence="1 2">
    <name type="scientific">Enterospora canceri</name>
    <dbReference type="NCBI Taxonomy" id="1081671"/>
    <lineage>
        <taxon>Eukaryota</taxon>
        <taxon>Fungi</taxon>
        <taxon>Fungi incertae sedis</taxon>
        <taxon>Microsporidia</taxon>
        <taxon>Enterocytozoonidae</taxon>
        <taxon>Enterospora</taxon>
    </lineage>
</organism>
<reference evidence="1 2" key="1">
    <citation type="journal article" date="2017" name="Environ. Microbiol.">
        <title>Decay of the glycolytic pathway and adaptation to intranuclear parasitism within Enterocytozoonidae microsporidia.</title>
        <authorList>
            <person name="Wiredu Boakye D."/>
            <person name="Jaroenlak P."/>
            <person name="Prachumwat A."/>
            <person name="Williams T.A."/>
            <person name="Bateman K.S."/>
            <person name="Itsathitphaisarn O."/>
            <person name="Sritunyalucksana K."/>
            <person name="Paszkiewicz K.H."/>
            <person name="Moore K.A."/>
            <person name="Stentiford G.D."/>
            <person name="Williams B.A."/>
        </authorList>
    </citation>
    <scope>NUCLEOTIDE SEQUENCE [LARGE SCALE GENOMIC DNA]</scope>
    <source>
        <strain evidence="1 2">GB1</strain>
    </source>
</reference>
<accession>A0A1Y1S520</accession>
<comment type="caution">
    <text evidence="1">The sequence shown here is derived from an EMBL/GenBank/DDBJ whole genome shotgun (WGS) entry which is preliminary data.</text>
</comment>
<keyword evidence="2" id="KW-1185">Reference proteome</keyword>
<dbReference type="AlphaFoldDB" id="A0A1Y1S520"/>
<dbReference type="Proteomes" id="UP000192639">
    <property type="component" value="Unassembled WGS sequence"/>
</dbReference>
<evidence type="ECO:0000313" key="1">
    <source>
        <dbReference type="EMBL" id="ORD93490.1"/>
    </source>
</evidence>
<protein>
    <submittedName>
        <fullName evidence="1">Uncharacterized protein</fullName>
    </submittedName>
</protein>
<gene>
    <name evidence="1" type="ORF">ECANGB1_2156</name>
</gene>
<dbReference type="EMBL" id="LWDP01000076">
    <property type="protein sequence ID" value="ORD93490.1"/>
    <property type="molecule type" value="Genomic_DNA"/>
</dbReference>
<sequence length="119" mass="14028">MSANIKHFVNSNFIKKMFNECNISEEDPVITKNYAVEMRDAFITYFIVMNIRRSKELTSVTLGEFNNATLVRNKNGDSRYVVRIHVHKTQQQGKNISIYHNELIHLLFSILYRIFVLFP</sequence>
<dbReference type="VEuPathDB" id="MicrosporidiaDB:ECANGB1_2156"/>
<evidence type="ECO:0000313" key="2">
    <source>
        <dbReference type="Proteomes" id="UP000192639"/>
    </source>
</evidence>
<name>A0A1Y1S520_9MICR</name>